<organism evidence="1 2">
    <name type="scientific">Populus alba x Populus x berolinensis</name>
    <dbReference type="NCBI Taxonomy" id="444605"/>
    <lineage>
        <taxon>Eukaryota</taxon>
        <taxon>Viridiplantae</taxon>
        <taxon>Streptophyta</taxon>
        <taxon>Embryophyta</taxon>
        <taxon>Tracheophyta</taxon>
        <taxon>Spermatophyta</taxon>
        <taxon>Magnoliopsida</taxon>
        <taxon>eudicotyledons</taxon>
        <taxon>Gunneridae</taxon>
        <taxon>Pentapetalae</taxon>
        <taxon>rosids</taxon>
        <taxon>fabids</taxon>
        <taxon>Malpighiales</taxon>
        <taxon>Salicaceae</taxon>
        <taxon>Saliceae</taxon>
        <taxon>Populus</taxon>
    </lineage>
</organism>
<reference evidence="1 2" key="1">
    <citation type="journal article" date="2023" name="Mol. Ecol. Resour.">
        <title>Chromosome-level genome assembly of a triploid poplar Populus alba 'Berolinensis'.</title>
        <authorList>
            <person name="Chen S."/>
            <person name="Yu Y."/>
            <person name="Wang X."/>
            <person name="Wang S."/>
            <person name="Zhang T."/>
            <person name="Zhou Y."/>
            <person name="He R."/>
            <person name="Meng N."/>
            <person name="Wang Y."/>
            <person name="Liu W."/>
            <person name="Liu Z."/>
            <person name="Liu J."/>
            <person name="Guo Q."/>
            <person name="Huang H."/>
            <person name="Sederoff R.R."/>
            <person name="Wang G."/>
            <person name="Qu G."/>
            <person name="Chen S."/>
        </authorList>
    </citation>
    <scope>NUCLEOTIDE SEQUENCE [LARGE SCALE GENOMIC DNA]</scope>
    <source>
        <strain evidence="1">SC-2020</strain>
    </source>
</reference>
<accession>A0AAD6LN16</accession>
<proteinExistence type="predicted"/>
<dbReference type="AlphaFoldDB" id="A0AAD6LN16"/>
<evidence type="ECO:0000313" key="2">
    <source>
        <dbReference type="Proteomes" id="UP001164929"/>
    </source>
</evidence>
<name>A0AAD6LN16_9ROSI</name>
<evidence type="ECO:0000313" key="1">
    <source>
        <dbReference type="EMBL" id="KAJ6969404.1"/>
    </source>
</evidence>
<sequence length="82" mass="9469">MYVKVSFLKVASKKVLNCRINNSSVRGRDRVWIANERILFSCDSSQEGRAMTLALLADHKLYAFQEFPQHLTSFCIYCQCSM</sequence>
<dbReference type="Proteomes" id="UP001164929">
    <property type="component" value="Chromosome 16"/>
</dbReference>
<keyword evidence="2" id="KW-1185">Reference proteome</keyword>
<comment type="caution">
    <text evidence="1">The sequence shown here is derived from an EMBL/GenBank/DDBJ whole genome shotgun (WGS) entry which is preliminary data.</text>
</comment>
<protein>
    <submittedName>
        <fullName evidence="1">Uncharacterized protein</fullName>
    </submittedName>
</protein>
<dbReference type="EMBL" id="JAQIZT010000016">
    <property type="protein sequence ID" value="KAJ6969404.1"/>
    <property type="molecule type" value="Genomic_DNA"/>
</dbReference>
<gene>
    <name evidence="1" type="ORF">NC653_037159</name>
</gene>